<name>A0A1J0WK14_9RHOB</name>
<feature type="region of interest" description="Disordered" evidence="1">
    <location>
        <begin position="12"/>
        <end position="66"/>
    </location>
</feature>
<evidence type="ECO:0000313" key="3">
    <source>
        <dbReference type="Proteomes" id="UP000181897"/>
    </source>
</evidence>
<dbReference type="Proteomes" id="UP000181897">
    <property type="component" value="Chromosome"/>
</dbReference>
<sequence>MMTQLPFYSLRLAPPSGLPGGPQGALTVTRTSPAGDAATLDRAQPPIRPGALPDRAPVPAPLATERPDTATAGSILAAQIDHAPLTPAEISRTMPDPLPTSPFLKPAGG</sequence>
<dbReference type="AlphaFoldDB" id="A0A1J0WK14"/>
<reference evidence="2 3" key="1">
    <citation type="submission" date="2016-11" db="EMBL/GenBank/DDBJ databases">
        <title>Complete genome sequence of Sulfitobacter sp. AM1-D1, a toxic bacteria associated with marine dinoflagellate Alexandrium minutum in East China Sea.</title>
        <authorList>
            <person name="Yang Q."/>
            <person name="Zhang X."/>
            <person name="Tian X."/>
        </authorList>
    </citation>
    <scope>NUCLEOTIDE SEQUENCE [LARGE SCALE GENOMIC DNA]</scope>
    <source>
        <strain evidence="2 3">AM1-D1</strain>
    </source>
</reference>
<keyword evidence="3" id="KW-1185">Reference proteome</keyword>
<dbReference type="EMBL" id="CP018076">
    <property type="protein sequence ID" value="APE44643.1"/>
    <property type="molecule type" value="Genomic_DNA"/>
</dbReference>
<evidence type="ECO:0000313" key="2">
    <source>
        <dbReference type="EMBL" id="APE44643.1"/>
    </source>
</evidence>
<feature type="region of interest" description="Disordered" evidence="1">
    <location>
        <begin position="86"/>
        <end position="109"/>
    </location>
</feature>
<gene>
    <name evidence="2" type="ORF">BOO69_15415</name>
</gene>
<dbReference type="KEGG" id="suam:BOO69_15415"/>
<evidence type="ECO:0000256" key="1">
    <source>
        <dbReference type="SAM" id="MobiDB-lite"/>
    </source>
</evidence>
<protein>
    <submittedName>
        <fullName evidence="2">Uncharacterized protein</fullName>
    </submittedName>
</protein>
<organism evidence="2 3">
    <name type="scientific">Sulfitobacter alexandrii</name>
    <dbReference type="NCBI Taxonomy" id="1917485"/>
    <lineage>
        <taxon>Bacteria</taxon>
        <taxon>Pseudomonadati</taxon>
        <taxon>Pseudomonadota</taxon>
        <taxon>Alphaproteobacteria</taxon>
        <taxon>Rhodobacterales</taxon>
        <taxon>Roseobacteraceae</taxon>
        <taxon>Sulfitobacter</taxon>
    </lineage>
</organism>
<accession>A0A1J0WK14</accession>
<proteinExistence type="predicted"/>